<reference evidence="4" key="1">
    <citation type="journal article" date="2019" name="Int. J. Syst. Evol. Microbiol.">
        <title>The Global Catalogue of Microorganisms (GCM) 10K type strain sequencing project: providing services to taxonomists for standard genome sequencing and annotation.</title>
        <authorList>
            <consortium name="The Broad Institute Genomics Platform"/>
            <consortium name="The Broad Institute Genome Sequencing Center for Infectious Disease"/>
            <person name="Wu L."/>
            <person name="Ma J."/>
        </authorList>
    </citation>
    <scope>NUCLEOTIDE SEQUENCE [LARGE SCALE GENOMIC DNA]</scope>
    <source>
        <strain evidence="4">JCM 17695</strain>
    </source>
</reference>
<gene>
    <name evidence="3" type="ORF">ACFQV2_36085</name>
</gene>
<name>A0ABW2TZ72_9PSEU</name>
<keyword evidence="1" id="KW-0812">Transmembrane</keyword>
<dbReference type="Proteomes" id="UP001596512">
    <property type="component" value="Unassembled WGS sequence"/>
</dbReference>
<evidence type="ECO:0000259" key="2">
    <source>
        <dbReference type="Pfam" id="PF14219"/>
    </source>
</evidence>
<protein>
    <submittedName>
        <fullName evidence="3">DUF4328 domain-containing protein</fullName>
    </submittedName>
</protein>
<dbReference type="Pfam" id="PF14219">
    <property type="entry name" value="DUF4328"/>
    <property type="match status" value="1"/>
</dbReference>
<evidence type="ECO:0000313" key="4">
    <source>
        <dbReference type="Proteomes" id="UP001596512"/>
    </source>
</evidence>
<keyword evidence="1" id="KW-0472">Membrane</keyword>
<sequence length="150" mass="16592">MVAGRGRRRGVAFIVWLVRARENAERLCHAEHSLGKGWAIGAWFVPVVNLWFPYKVVRDVWKASKPGAGELRTLRGVPGSPVVALWWGLWVLAIVVDRLGFIGEPETVDDFHTLCVVLTAVAVLKVAAAVVVVRVMAEISGWQERARKDA</sequence>
<keyword evidence="4" id="KW-1185">Reference proteome</keyword>
<dbReference type="InterPro" id="IPR025565">
    <property type="entry name" value="DUF4328"/>
</dbReference>
<dbReference type="EMBL" id="JBHTEY010000004">
    <property type="protein sequence ID" value="MFC7618010.1"/>
    <property type="molecule type" value="Genomic_DNA"/>
</dbReference>
<evidence type="ECO:0000313" key="3">
    <source>
        <dbReference type="EMBL" id="MFC7618010.1"/>
    </source>
</evidence>
<accession>A0ABW2TZ72</accession>
<evidence type="ECO:0000256" key="1">
    <source>
        <dbReference type="SAM" id="Phobius"/>
    </source>
</evidence>
<keyword evidence="1" id="KW-1133">Transmembrane helix</keyword>
<organism evidence="3 4">
    <name type="scientific">Actinokineospora soli</name>
    <dbReference type="NCBI Taxonomy" id="1048753"/>
    <lineage>
        <taxon>Bacteria</taxon>
        <taxon>Bacillati</taxon>
        <taxon>Actinomycetota</taxon>
        <taxon>Actinomycetes</taxon>
        <taxon>Pseudonocardiales</taxon>
        <taxon>Pseudonocardiaceae</taxon>
        <taxon>Actinokineospora</taxon>
    </lineage>
</organism>
<comment type="caution">
    <text evidence="3">The sequence shown here is derived from an EMBL/GenBank/DDBJ whole genome shotgun (WGS) entry which is preliminary data.</text>
</comment>
<feature type="transmembrane region" description="Helical" evidence="1">
    <location>
        <begin position="73"/>
        <end position="96"/>
    </location>
</feature>
<feature type="transmembrane region" description="Helical" evidence="1">
    <location>
        <begin position="116"/>
        <end position="137"/>
    </location>
</feature>
<proteinExistence type="predicted"/>
<feature type="domain" description="DUF4328" evidence="2">
    <location>
        <begin position="10"/>
        <end position="140"/>
    </location>
</feature>